<feature type="domain" description="Helicase C-terminal" evidence="3">
    <location>
        <begin position="935"/>
        <end position="1093"/>
    </location>
</feature>
<evidence type="ECO:0000313" key="5">
    <source>
        <dbReference type="Proteomes" id="UP000071859"/>
    </source>
</evidence>
<evidence type="ECO:0000259" key="3">
    <source>
        <dbReference type="PROSITE" id="PS51194"/>
    </source>
</evidence>
<dbReference type="GO" id="GO:0005524">
    <property type="term" value="F:ATP binding"/>
    <property type="evidence" value="ECO:0007669"/>
    <property type="project" value="InterPro"/>
</dbReference>
<dbReference type="Gene3D" id="3.40.1350.10">
    <property type="match status" value="1"/>
</dbReference>
<dbReference type="GO" id="GO:0004386">
    <property type="term" value="F:helicase activity"/>
    <property type="evidence" value="ECO:0007669"/>
    <property type="project" value="UniProtKB-KW"/>
</dbReference>
<dbReference type="Pfam" id="PF00176">
    <property type="entry name" value="SNF2-rel_dom"/>
    <property type="match status" value="1"/>
</dbReference>
<dbReference type="PROSITE" id="PS51194">
    <property type="entry name" value="HELICASE_CTER"/>
    <property type="match status" value="1"/>
</dbReference>
<dbReference type="SUPFAM" id="SSF52980">
    <property type="entry name" value="Restriction endonuclease-like"/>
    <property type="match status" value="1"/>
</dbReference>
<dbReference type="GO" id="GO:0004519">
    <property type="term" value="F:endonuclease activity"/>
    <property type="evidence" value="ECO:0007669"/>
    <property type="project" value="InterPro"/>
</dbReference>
<dbReference type="AlphaFoldDB" id="A0A158BA23"/>
<dbReference type="InterPro" id="IPR007560">
    <property type="entry name" value="Restrct_endonuc_IV_Mrr"/>
</dbReference>
<dbReference type="InterPro" id="IPR001650">
    <property type="entry name" value="Helicase_C-like"/>
</dbReference>
<dbReference type="Gene3D" id="3.40.50.10810">
    <property type="entry name" value="Tandem AAA-ATPase domain"/>
    <property type="match status" value="1"/>
</dbReference>
<keyword evidence="5" id="KW-1185">Reference proteome</keyword>
<gene>
    <name evidence="4" type="ORF">AWB78_02428</name>
</gene>
<dbReference type="InterPro" id="IPR000330">
    <property type="entry name" value="SNF2_N"/>
</dbReference>
<keyword evidence="4" id="KW-0347">Helicase</keyword>
<organism evidence="4 5">
    <name type="scientific">Caballeronia calidae</name>
    <dbReference type="NCBI Taxonomy" id="1777139"/>
    <lineage>
        <taxon>Bacteria</taxon>
        <taxon>Pseudomonadati</taxon>
        <taxon>Pseudomonadota</taxon>
        <taxon>Betaproteobacteria</taxon>
        <taxon>Burkholderiales</taxon>
        <taxon>Burkholderiaceae</taxon>
        <taxon>Caballeronia</taxon>
    </lineage>
</organism>
<dbReference type="InterPro" id="IPR011856">
    <property type="entry name" value="tRNA_endonuc-like_dom_sf"/>
</dbReference>
<comment type="caution">
    <text evidence="4">The sequence shown here is derived from an EMBL/GenBank/DDBJ whole genome shotgun (WGS) entry which is preliminary data.</text>
</comment>
<dbReference type="OrthoDB" id="9760715at2"/>
<keyword evidence="4" id="KW-0067">ATP-binding</keyword>
<dbReference type="SMART" id="SM00487">
    <property type="entry name" value="DEXDc"/>
    <property type="match status" value="1"/>
</dbReference>
<dbReference type="Gene3D" id="3.40.50.300">
    <property type="entry name" value="P-loop containing nucleotide triphosphate hydrolases"/>
    <property type="match status" value="1"/>
</dbReference>
<feature type="domain" description="Helicase ATP-binding" evidence="2">
    <location>
        <begin position="618"/>
        <end position="801"/>
    </location>
</feature>
<dbReference type="PANTHER" id="PTHR45629">
    <property type="entry name" value="SNF2/RAD54 FAMILY MEMBER"/>
    <property type="match status" value="1"/>
</dbReference>
<dbReference type="CDD" id="cd18793">
    <property type="entry name" value="SF2_C_SNF"/>
    <property type="match status" value="1"/>
</dbReference>
<evidence type="ECO:0000256" key="1">
    <source>
        <dbReference type="ARBA" id="ARBA00022801"/>
    </source>
</evidence>
<dbReference type="InterPro" id="IPR050496">
    <property type="entry name" value="SNF2_RAD54_helicase_repair"/>
</dbReference>
<dbReference type="SUPFAM" id="SSF52540">
    <property type="entry name" value="P-loop containing nucleoside triphosphate hydrolases"/>
    <property type="match status" value="2"/>
</dbReference>
<keyword evidence="1" id="KW-0378">Hydrolase</keyword>
<dbReference type="InterPro" id="IPR038718">
    <property type="entry name" value="SNF2-like_sf"/>
</dbReference>
<dbReference type="Proteomes" id="UP000071859">
    <property type="component" value="Unassembled WGS sequence"/>
</dbReference>
<reference evidence="4" key="1">
    <citation type="submission" date="2016-01" db="EMBL/GenBank/DDBJ databases">
        <authorList>
            <person name="Peeters C."/>
        </authorList>
    </citation>
    <scope>NUCLEOTIDE SEQUENCE</scope>
    <source>
        <strain evidence="4">LMG 29321</strain>
    </source>
</reference>
<dbReference type="SMART" id="SM00490">
    <property type="entry name" value="HELICc"/>
    <property type="match status" value="1"/>
</dbReference>
<dbReference type="Pfam" id="PF00271">
    <property type="entry name" value="Helicase_C"/>
    <property type="match status" value="1"/>
</dbReference>
<dbReference type="InterPro" id="IPR027417">
    <property type="entry name" value="P-loop_NTPase"/>
</dbReference>
<dbReference type="GO" id="GO:0009307">
    <property type="term" value="P:DNA restriction-modification system"/>
    <property type="evidence" value="ECO:0007669"/>
    <property type="project" value="InterPro"/>
</dbReference>
<sequence length="1264" mass="141603">MLKWLKRAAGMTSATDNTAVSPTLTGVWRAFMPEGLDLGTFEAVGTRAGATLLSAPTLPAFITQLHDEGYASGTEDTAHLPWASLYSLLDEPVFQRSLPQLELPPFCNAVPELKSHHSLTDADFSIHVASWRDEAGRSLAGAEQSGGVIMIDGKAHLLSLAGWKTAQQVMQFQARPATERNESAHRLAWGQIRRSALAANARLDLFLYQSVVLTPETLAITMRKSDVGGTRVVEIMPGFKGAPPNWLDIFDSYRNIPPRYDINTPEGVVQVVITAEMRAALQTIRNMEGRRVAGSRAEAFLVNPRATLGVDVASVIDETQFEQARIDANIFFDHFTAIVRRDAFGYPETVGLSVESPGTAGQVTAEERLFSDDEQLDGFITGLNGAIVKQRQLYAWAGFEFELLGDSPDQLQALNDALEERRQPRILVRYTEIYDLNAYTSRVEDIGVDRPYYSPYIAKKGDEWWPENLVNMVVYTPDGDTEPVAVPLSDDVQNLLRTKVEEAQATGKTSVELPGLPKPIPINDAKDLLDVYRKVRSDAQKNRDDGVTGGEKENTVKAGKGKQLLIKSNIDTVDYEEIRRDILTTYSKEPRLPTGFKSTTNLLQHQNEGVAWLQHLFSHAPNHCRGAIFADDMGLGKTLQLLTFIARAFEEDPNLPPALIVAPVSLLENWAEEIAKFFSEGTFRPLIAYGDNLSNLRVPRSAIDAQLRDENLLRFLKPGWVGDANIVLTNYETLRDLEFSFAAQKWSIMACDESQKIKNPNAMMTRAAKKQNVLFKVVCTGTPVENTLIDLWCLFDLVQAGLLGALNEFGKRYRKPIEAETKEEEARVKELQQLIDPQILRRMKTKVAKLPLKHVKPCLIPMSNLQRTYYTNAVNSFKQSQDKSRETPMPSPFKNHLGLLQYLRSICTTPHAPGQGRFKPVPLAQFRIEAPKAGWLLDTLEQVRMQDEKAIVFAEFRDTQQMLAYFINEQFGFSPDIINGDVEASSKHIASRQKRIKAFQAKPGFGVIILSPVAVGYGVNVQEANHVIHYTRTWNPAKEDQATDRAYRIGQKREVHVYLPITSAADFKTFDVRLHELLEEKRELADNMLNGSGSVTPADWNVQDIVPDGSNDPVFASKVTLDEVVRMEWDWFEALIAAIWQKKGYKTVYRTPRQDEGVDVVAFTGTKGDLVQCKSSGADNASLDSQGVKDVLLGRAQYEARHPQVDFSLWAVTNQFFNDSTCERARNSKVSLVNQRDIEELLEKYPVTNADLQRFLYVFWEEAA</sequence>
<name>A0A158BA23_9BURK</name>
<dbReference type="RefSeq" id="WP_062604759.1">
    <property type="nucleotide sequence ID" value="NZ_FCOX02000009.1"/>
</dbReference>
<dbReference type="EMBL" id="FCOX02000009">
    <property type="protein sequence ID" value="SAK66636.1"/>
    <property type="molecule type" value="Genomic_DNA"/>
</dbReference>
<evidence type="ECO:0000313" key="4">
    <source>
        <dbReference type="EMBL" id="SAK66636.1"/>
    </source>
</evidence>
<dbReference type="InterPro" id="IPR014001">
    <property type="entry name" value="Helicase_ATP-bd"/>
</dbReference>
<dbReference type="InterPro" id="IPR011335">
    <property type="entry name" value="Restrct_endonuc-II-like"/>
</dbReference>
<dbReference type="InterPro" id="IPR049730">
    <property type="entry name" value="SNF2/RAD54-like_C"/>
</dbReference>
<dbReference type="Pfam" id="PF04471">
    <property type="entry name" value="Mrr_cat"/>
    <property type="match status" value="1"/>
</dbReference>
<evidence type="ECO:0000259" key="2">
    <source>
        <dbReference type="PROSITE" id="PS51192"/>
    </source>
</evidence>
<dbReference type="PANTHER" id="PTHR45629:SF7">
    <property type="entry name" value="DNA EXCISION REPAIR PROTEIN ERCC-6-RELATED"/>
    <property type="match status" value="1"/>
</dbReference>
<protein>
    <submittedName>
        <fullName evidence="4">Helicase SNF2</fullName>
    </submittedName>
</protein>
<dbReference type="PROSITE" id="PS51192">
    <property type="entry name" value="HELICASE_ATP_BIND_1"/>
    <property type="match status" value="1"/>
</dbReference>
<proteinExistence type="predicted"/>
<keyword evidence="4" id="KW-0547">Nucleotide-binding</keyword>
<accession>A0A158BA23</accession>
<dbReference type="GO" id="GO:0016787">
    <property type="term" value="F:hydrolase activity"/>
    <property type="evidence" value="ECO:0007669"/>
    <property type="project" value="UniProtKB-KW"/>
</dbReference>
<dbReference type="GO" id="GO:0003677">
    <property type="term" value="F:DNA binding"/>
    <property type="evidence" value="ECO:0007669"/>
    <property type="project" value="InterPro"/>
</dbReference>